<accession>X1IG78</accession>
<dbReference type="GO" id="GO:0004476">
    <property type="term" value="F:mannose-6-phosphate isomerase activity"/>
    <property type="evidence" value="ECO:0007669"/>
    <property type="project" value="InterPro"/>
</dbReference>
<protein>
    <recommendedName>
        <fullName evidence="3">Phosphomannose isomerase type I catalytic domain-containing protein</fullName>
    </recommendedName>
</protein>
<keyword evidence="2" id="KW-0862">Zinc</keyword>
<evidence type="ECO:0000259" key="3">
    <source>
        <dbReference type="Pfam" id="PF20511"/>
    </source>
</evidence>
<dbReference type="SUPFAM" id="SSF51182">
    <property type="entry name" value="RmlC-like cupins"/>
    <property type="match status" value="1"/>
</dbReference>
<dbReference type="PANTHER" id="PTHR42742">
    <property type="entry name" value="TRANSCRIPTIONAL REPRESSOR MPRA"/>
    <property type="match status" value="1"/>
</dbReference>
<evidence type="ECO:0000256" key="2">
    <source>
        <dbReference type="ARBA" id="ARBA00022833"/>
    </source>
</evidence>
<reference evidence="4" key="1">
    <citation type="journal article" date="2014" name="Front. Microbiol.">
        <title>High frequency of phylogenetically diverse reductive dehalogenase-homologous genes in deep subseafloor sedimentary metagenomes.</title>
        <authorList>
            <person name="Kawai M."/>
            <person name="Futagami T."/>
            <person name="Toyoda A."/>
            <person name="Takaki Y."/>
            <person name="Nishi S."/>
            <person name="Hori S."/>
            <person name="Arai W."/>
            <person name="Tsubouchi T."/>
            <person name="Morono Y."/>
            <person name="Uchiyama I."/>
            <person name="Ito T."/>
            <person name="Fujiyama A."/>
            <person name="Inagaki F."/>
            <person name="Takami H."/>
        </authorList>
    </citation>
    <scope>NUCLEOTIDE SEQUENCE</scope>
    <source>
        <strain evidence="4">Expedition CK06-06</strain>
    </source>
</reference>
<dbReference type="GO" id="GO:0008270">
    <property type="term" value="F:zinc ion binding"/>
    <property type="evidence" value="ECO:0007669"/>
    <property type="project" value="InterPro"/>
</dbReference>
<organism evidence="4">
    <name type="scientific">marine sediment metagenome</name>
    <dbReference type="NCBI Taxonomy" id="412755"/>
    <lineage>
        <taxon>unclassified sequences</taxon>
        <taxon>metagenomes</taxon>
        <taxon>ecological metagenomes</taxon>
    </lineage>
</organism>
<dbReference type="InterPro" id="IPR011051">
    <property type="entry name" value="RmlC_Cupin_sf"/>
</dbReference>
<dbReference type="EMBL" id="BARU01025325">
    <property type="protein sequence ID" value="GAH65119.1"/>
    <property type="molecule type" value="Genomic_DNA"/>
</dbReference>
<gene>
    <name evidence="4" type="ORF">S03H2_40818</name>
</gene>
<sequence>KDKSIGESWELVDHREDISVVRNGKYRDDNLKSLIKNFEKELVGKDVKLSRGERFPLLFKFIDASKKLSIQVHPDDEYAYHNERDEIGKTEVWYVVWAKPGAQLICGLKEHMSRRRFKKVIESKKIGSYLNYINVYKGDLIFIPPHIFSLNISLNFNG</sequence>
<feature type="domain" description="Phosphomannose isomerase type I catalytic" evidence="3">
    <location>
        <begin position="1"/>
        <end position="79"/>
    </location>
</feature>
<evidence type="ECO:0000256" key="1">
    <source>
        <dbReference type="ARBA" id="ARBA00022723"/>
    </source>
</evidence>
<dbReference type="InterPro" id="IPR046457">
    <property type="entry name" value="PMI_typeI_cat"/>
</dbReference>
<dbReference type="InterPro" id="IPR051804">
    <property type="entry name" value="Carb_Metab_Reg_Kinase/Isom"/>
</dbReference>
<dbReference type="Pfam" id="PF20511">
    <property type="entry name" value="PMI_typeI_cat"/>
    <property type="match status" value="1"/>
</dbReference>
<feature type="non-terminal residue" evidence="4">
    <location>
        <position position="1"/>
    </location>
</feature>
<name>X1IG78_9ZZZZ</name>
<evidence type="ECO:0000313" key="4">
    <source>
        <dbReference type="EMBL" id="GAH65119.1"/>
    </source>
</evidence>
<dbReference type="PANTHER" id="PTHR42742:SF3">
    <property type="entry name" value="FRUCTOKINASE"/>
    <property type="match status" value="1"/>
</dbReference>
<dbReference type="InterPro" id="IPR014710">
    <property type="entry name" value="RmlC-like_jellyroll"/>
</dbReference>
<comment type="caution">
    <text evidence="4">The sequence shown here is derived from an EMBL/GenBank/DDBJ whole genome shotgun (WGS) entry which is preliminary data.</text>
</comment>
<proteinExistence type="predicted"/>
<dbReference type="Gene3D" id="2.60.120.10">
    <property type="entry name" value="Jelly Rolls"/>
    <property type="match status" value="1"/>
</dbReference>
<keyword evidence="1" id="KW-0479">Metal-binding</keyword>
<dbReference type="AlphaFoldDB" id="X1IG78"/>